<dbReference type="RefSeq" id="WP_253484315.1">
    <property type="nucleotide sequence ID" value="NZ_JALJXV010000012.1"/>
</dbReference>
<keyword evidence="14" id="KW-1185">Reference proteome</keyword>
<feature type="binding site" evidence="11">
    <location>
        <position position="88"/>
    </location>
    <ligand>
        <name>ATP</name>
        <dbReference type="ChEBI" id="CHEBI:30616"/>
    </ligand>
</feature>
<name>A0AAE3G6U1_9GAMM</name>
<dbReference type="GO" id="GO:0140662">
    <property type="term" value="F:ATP-dependent protein folding chaperone"/>
    <property type="evidence" value="ECO:0007669"/>
    <property type="project" value="InterPro"/>
</dbReference>
<dbReference type="InterPro" id="IPR020575">
    <property type="entry name" value="Hsp90_N"/>
</dbReference>
<dbReference type="InterPro" id="IPR001404">
    <property type="entry name" value="Hsp90_fam"/>
</dbReference>
<evidence type="ECO:0000256" key="9">
    <source>
        <dbReference type="ARBA" id="ARBA00070675"/>
    </source>
</evidence>
<proteinExistence type="inferred from homology"/>
<feature type="binding site" evidence="11">
    <location>
        <position position="37"/>
    </location>
    <ligand>
        <name>ATP</name>
        <dbReference type="ChEBI" id="CHEBI:30616"/>
    </ligand>
</feature>
<dbReference type="NCBIfam" id="NF003555">
    <property type="entry name" value="PRK05218.1"/>
    <property type="match status" value="1"/>
</dbReference>
<feature type="domain" description="Histidine kinase/HSP90-like ATPase" evidence="12">
    <location>
        <begin position="30"/>
        <end position="187"/>
    </location>
</feature>
<feature type="binding site" evidence="11">
    <location>
        <begin position="103"/>
        <end position="104"/>
    </location>
    <ligand>
        <name>ATP</name>
        <dbReference type="ChEBI" id="CHEBI:30616"/>
    </ligand>
</feature>
<comment type="subunit">
    <text evidence="10">Homodimer.</text>
</comment>
<dbReference type="InterPro" id="IPR037196">
    <property type="entry name" value="HSP90_C"/>
</dbReference>
<evidence type="ECO:0000256" key="4">
    <source>
        <dbReference type="ARBA" id="ARBA00022741"/>
    </source>
</evidence>
<feature type="binding site" evidence="11">
    <location>
        <position position="41"/>
    </location>
    <ligand>
        <name>ATP</name>
        <dbReference type="ChEBI" id="CHEBI:30616"/>
    </ligand>
</feature>
<dbReference type="GO" id="GO:0005524">
    <property type="term" value="F:ATP binding"/>
    <property type="evidence" value="ECO:0007669"/>
    <property type="project" value="UniProtKB-UniRule"/>
</dbReference>
<dbReference type="AlphaFoldDB" id="A0AAE3G6U1"/>
<evidence type="ECO:0000256" key="5">
    <source>
        <dbReference type="ARBA" id="ARBA00022840"/>
    </source>
</evidence>
<accession>A0AAE3G6U1</accession>
<keyword evidence="4 10" id="KW-0547">Nucleotide-binding</keyword>
<evidence type="ECO:0000256" key="7">
    <source>
        <dbReference type="ARBA" id="ARBA00023186"/>
    </source>
</evidence>
<dbReference type="Pfam" id="PF13589">
    <property type="entry name" value="HATPase_c_3"/>
    <property type="match status" value="1"/>
</dbReference>
<dbReference type="SUPFAM" id="SSF110942">
    <property type="entry name" value="HSP90 C-terminal domain"/>
    <property type="match status" value="1"/>
</dbReference>
<dbReference type="GO" id="GO:0016887">
    <property type="term" value="F:ATP hydrolysis activity"/>
    <property type="evidence" value="ECO:0007669"/>
    <property type="project" value="InterPro"/>
</dbReference>
<dbReference type="FunFam" id="3.30.230.80:FF:000002">
    <property type="entry name" value="Molecular chaperone HtpG"/>
    <property type="match status" value="1"/>
</dbReference>
<dbReference type="Gene3D" id="3.40.50.11260">
    <property type="match status" value="1"/>
</dbReference>
<dbReference type="GO" id="GO:0005737">
    <property type="term" value="C:cytoplasm"/>
    <property type="evidence" value="ECO:0007669"/>
    <property type="project" value="UniProtKB-SubCell"/>
</dbReference>
<gene>
    <name evidence="10" type="primary">htpG</name>
    <name evidence="13" type="ORF">J2T57_004065</name>
</gene>
<evidence type="ECO:0000256" key="8">
    <source>
        <dbReference type="ARBA" id="ARBA00058590"/>
    </source>
</evidence>
<keyword evidence="7 10" id="KW-0143">Chaperone</keyword>
<comment type="function">
    <text evidence="8 10">Molecular chaperone. Has ATPase activity.</text>
</comment>
<comment type="caution">
    <text evidence="10">Lacks conserved residue(s) required for the propagation of feature annotation.</text>
</comment>
<dbReference type="GO" id="GO:0051082">
    <property type="term" value="F:unfolded protein binding"/>
    <property type="evidence" value="ECO:0007669"/>
    <property type="project" value="UniProtKB-UniRule"/>
</dbReference>
<feature type="binding site" evidence="11">
    <location>
        <begin position="125"/>
        <end position="130"/>
    </location>
    <ligand>
        <name>ATP</name>
        <dbReference type="ChEBI" id="CHEBI:30616"/>
    </ligand>
</feature>
<keyword evidence="5 10" id="KW-0067">ATP-binding</keyword>
<evidence type="ECO:0000256" key="10">
    <source>
        <dbReference type="HAMAP-Rule" id="MF_00505"/>
    </source>
</evidence>
<dbReference type="PIRSF" id="PIRSF002583">
    <property type="entry name" value="Hsp90"/>
    <property type="match status" value="1"/>
</dbReference>
<dbReference type="CDD" id="cd16927">
    <property type="entry name" value="HATPase_Hsp90-like"/>
    <property type="match status" value="1"/>
</dbReference>
<dbReference type="SMART" id="SM00387">
    <property type="entry name" value="HATPase_c"/>
    <property type="match status" value="1"/>
</dbReference>
<evidence type="ECO:0000313" key="14">
    <source>
        <dbReference type="Proteomes" id="UP001205843"/>
    </source>
</evidence>
<comment type="subcellular location">
    <subcellularLocation>
        <location evidence="1 10">Cytoplasm</location>
    </subcellularLocation>
</comment>
<protein>
    <recommendedName>
        <fullName evidence="9 10">Chaperone protein HtpG</fullName>
    </recommendedName>
    <alternativeName>
        <fullName evidence="10">Heat shock protein HtpG</fullName>
    </alternativeName>
    <alternativeName>
        <fullName evidence="10">High temperature protein G</fullName>
    </alternativeName>
</protein>
<dbReference type="SUPFAM" id="SSF54211">
    <property type="entry name" value="Ribosomal protein S5 domain 2-like"/>
    <property type="match status" value="1"/>
</dbReference>
<dbReference type="Gene3D" id="3.30.230.80">
    <property type="match status" value="1"/>
</dbReference>
<comment type="similarity">
    <text evidence="2 10">Belongs to the heat shock protein 90 family.</text>
</comment>
<feature type="binding site" evidence="11">
    <location>
        <position position="96"/>
    </location>
    <ligand>
        <name>ATP</name>
        <dbReference type="ChEBI" id="CHEBI:30616"/>
    </ligand>
</feature>
<evidence type="ECO:0000259" key="12">
    <source>
        <dbReference type="SMART" id="SM00387"/>
    </source>
</evidence>
<keyword evidence="6 10" id="KW-0346">Stress response</keyword>
<dbReference type="Gene3D" id="3.30.565.10">
    <property type="entry name" value="Histidine kinase-like ATPase, C-terminal domain"/>
    <property type="match status" value="1"/>
</dbReference>
<dbReference type="PROSITE" id="PS00298">
    <property type="entry name" value="HSP90"/>
    <property type="match status" value="1"/>
</dbReference>
<dbReference type="EMBL" id="JALJXV010000012">
    <property type="protein sequence ID" value="MCP1676891.1"/>
    <property type="molecule type" value="Genomic_DNA"/>
</dbReference>
<dbReference type="InterPro" id="IPR020568">
    <property type="entry name" value="Ribosomal_Su5_D2-typ_SF"/>
</dbReference>
<dbReference type="SUPFAM" id="SSF55874">
    <property type="entry name" value="ATPase domain of HSP90 chaperone/DNA topoisomerase II/histidine kinase"/>
    <property type="match status" value="1"/>
</dbReference>
<dbReference type="InterPro" id="IPR019805">
    <property type="entry name" value="Heat_shock_protein_90_CS"/>
</dbReference>
<feature type="region of interest" description="A; substrate-binding" evidence="10">
    <location>
        <begin position="1"/>
        <end position="338"/>
    </location>
</feature>
<dbReference type="HAMAP" id="MF_00505">
    <property type="entry name" value="HSP90"/>
    <property type="match status" value="1"/>
</dbReference>
<dbReference type="PANTHER" id="PTHR11528">
    <property type="entry name" value="HEAT SHOCK PROTEIN 90 FAMILY MEMBER"/>
    <property type="match status" value="1"/>
</dbReference>
<evidence type="ECO:0000313" key="13">
    <source>
        <dbReference type="EMBL" id="MCP1676891.1"/>
    </source>
</evidence>
<evidence type="ECO:0000256" key="2">
    <source>
        <dbReference type="ARBA" id="ARBA00008239"/>
    </source>
</evidence>
<comment type="caution">
    <text evidence="13">The sequence shown here is derived from an EMBL/GenBank/DDBJ whole genome shotgun (WGS) entry which is preliminary data.</text>
</comment>
<dbReference type="InterPro" id="IPR036890">
    <property type="entry name" value="HATPase_C_sf"/>
</dbReference>
<organism evidence="13 14">
    <name type="scientific">Natronocella acetinitrilica</name>
    <dbReference type="NCBI Taxonomy" id="414046"/>
    <lineage>
        <taxon>Bacteria</taxon>
        <taxon>Pseudomonadati</taxon>
        <taxon>Pseudomonadota</taxon>
        <taxon>Gammaproteobacteria</taxon>
        <taxon>Chromatiales</taxon>
        <taxon>Ectothiorhodospiraceae</taxon>
        <taxon>Natronocella</taxon>
    </lineage>
</organism>
<evidence type="ECO:0000256" key="11">
    <source>
        <dbReference type="PIRSR" id="PIRSR002583-1"/>
    </source>
</evidence>
<feature type="region of interest" description="C" evidence="10">
    <location>
        <begin position="558"/>
        <end position="631"/>
    </location>
</feature>
<evidence type="ECO:0000256" key="6">
    <source>
        <dbReference type="ARBA" id="ARBA00023016"/>
    </source>
</evidence>
<reference evidence="13" key="1">
    <citation type="submission" date="2022-03" db="EMBL/GenBank/DDBJ databases">
        <title>Genomic Encyclopedia of Type Strains, Phase III (KMG-III): the genomes of soil and plant-associated and newly described type strains.</title>
        <authorList>
            <person name="Whitman W."/>
        </authorList>
    </citation>
    <scope>NUCLEOTIDE SEQUENCE</scope>
    <source>
        <strain evidence="13">ANL 6-2</strain>
    </source>
</reference>
<evidence type="ECO:0000256" key="1">
    <source>
        <dbReference type="ARBA" id="ARBA00004496"/>
    </source>
</evidence>
<dbReference type="InterPro" id="IPR003594">
    <property type="entry name" value="HATPase_dom"/>
</dbReference>
<sequence>MTAAADKQTHEFQTEVRQLLKLMIHSLYSNREIFLRELISNASDAADKLRFQSLQDEALLEGDGDLAIRISFDKEARTLTVADNGIGMSRDEVQDNLGTIARSGTRQFLEQLSGDQSKDARLIGQFGVGFYSAFIVADRVTVLTRKAGEEAAAGVRWESTGEGEYTIESEARERRGTEVILHLKEDADEFLDGYRLRRIIRTYSDHIDLPIRMAREAADEEGDTEDETVNKANALWMRPRNEIKDEEYVEFYKHVAHDFDEPLTWMHNKVEGNQSYASLLYIPKRAPFDLWDREGGHGVKLYVKRIFIMDDAEQLMPRYLRFVRGVIDSDDLPLNVSREILQNNRQIDRMRAASVKRILDTLEKMAADEAEKYAEFWGTFGRVLKEGPAEDFGNRERVAKLLRFASTRGEGDVEAVSLDDYIGRMKEGQEAIYYVTADSFAAARNSPHLEVFRKYDVEVLLLGDPVDEWWVSHLQEYDGKRLVSAAKGELDPAKLGGENAPDKAEQEKTETELKPLVDRLKAALGETVESVRVSSRLTDSPACLVVGEQEFAINMQRMLKAAGQPFPTGKPTLEINPDHAIIRSLGEAPTDSVDDWAHVLYEQALLVEGGQLEDPAAHVKRVNRLLQMSRS</sequence>
<dbReference type="Pfam" id="PF00183">
    <property type="entry name" value="HSP90"/>
    <property type="match status" value="1"/>
</dbReference>
<dbReference type="FunFam" id="3.30.565.10:FF:000009">
    <property type="entry name" value="Molecular chaperone HtpG"/>
    <property type="match status" value="1"/>
</dbReference>
<feature type="binding site" evidence="11">
    <location>
        <position position="83"/>
    </location>
    <ligand>
        <name>ATP</name>
        <dbReference type="ChEBI" id="CHEBI:30616"/>
    </ligand>
</feature>
<keyword evidence="3 10" id="KW-0963">Cytoplasm</keyword>
<feature type="binding site" evidence="11">
    <location>
        <position position="338"/>
    </location>
    <ligand>
        <name>ATP</name>
        <dbReference type="ChEBI" id="CHEBI:30616"/>
    </ligand>
</feature>
<dbReference type="PRINTS" id="PR00775">
    <property type="entry name" value="HEATSHOCK90"/>
</dbReference>
<feature type="binding site" evidence="11">
    <location>
        <position position="177"/>
    </location>
    <ligand>
        <name>ATP</name>
        <dbReference type="ChEBI" id="CHEBI:30616"/>
    </ligand>
</feature>
<evidence type="ECO:0000256" key="3">
    <source>
        <dbReference type="ARBA" id="ARBA00022490"/>
    </source>
</evidence>
<dbReference type="Gene3D" id="1.20.120.790">
    <property type="entry name" value="Heat shock protein 90, C-terminal domain"/>
    <property type="match status" value="1"/>
</dbReference>
<dbReference type="Proteomes" id="UP001205843">
    <property type="component" value="Unassembled WGS sequence"/>
</dbReference>